<evidence type="ECO:0000313" key="4">
    <source>
        <dbReference type="Proteomes" id="UP000257109"/>
    </source>
</evidence>
<dbReference type="Pfam" id="PF01585">
    <property type="entry name" value="G-patch"/>
    <property type="match status" value="1"/>
</dbReference>
<dbReference type="PROSITE" id="PS50297">
    <property type="entry name" value="ANK_REP_REGION"/>
    <property type="match status" value="1"/>
</dbReference>
<dbReference type="Gene3D" id="2.40.70.10">
    <property type="entry name" value="Acid Proteases"/>
    <property type="match status" value="1"/>
</dbReference>
<dbReference type="SMART" id="SM00443">
    <property type="entry name" value="G_patch"/>
    <property type="match status" value="1"/>
</dbReference>
<dbReference type="InterPro" id="IPR000477">
    <property type="entry name" value="RT_dom"/>
</dbReference>
<dbReference type="AlphaFoldDB" id="A0A371EUM3"/>
<dbReference type="GO" id="GO:0003676">
    <property type="term" value="F:nucleic acid binding"/>
    <property type="evidence" value="ECO:0007669"/>
    <property type="project" value="InterPro"/>
</dbReference>
<gene>
    <name evidence="3" type="ORF">CR513_51131</name>
</gene>
<accession>A0A371EUM3</accession>
<feature type="domain" description="G-patch" evidence="2">
    <location>
        <begin position="597"/>
        <end position="643"/>
    </location>
</feature>
<organism evidence="3 4">
    <name type="scientific">Mucuna pruriens</name>
    <name type="common">Velvet bean</name>
    <name type="synonym">Dolichos pruriens</name>
    <dbReference type="NCBI Taxonomy" id="157652"/>
    <lineage>
        <taxon>Eukaryota</taxon>
        <taxon>Viridiplantae</taxon>
        <taxon>Streptophyta</taxon>
        <taxon>Embryophyta</taxon>
        <taxon>Tracheophyta</taxon>
        <taxon>Spermatophyta</taxon>
        <taxon>Magnoliopsida</taxon>
        <taxon>eudicotyledons</taxon>
        <taxon>Gunneridae</taxon>
        <taxon>Pentapetalae</taxon>
        <taxon>rosids</taxon>
        <taxon>fabids</taxon>
        <taxon>Fabales</taxon>
        <taxon>Fabaceae</taxon>
        <taxon>Papilionoideae</taxon>
        <taxon>50 kb inversion clade</taxon>
        <taxon>NPAAA clade</taxon>
        <taxon>indigoferoid/millettioid clade</taxon>
        <taxon>Phaseoleae</taxon>
        <taxon>Mucuna</taxon>
    </lineage>
</organism>
<feature type="repeat" description="ANK" evidence="1">
    <location>
        <begin position="428"/>
        <end position="460"/>
    </location>
</feature>
<dbReference type="InterPro" id="IPR021109">
    <property type="entry name" value="Peptidase_aspartic_dom_sf"/>
</dbReference>
<dbReference type="InterPro" id="IPR043502">
    <property type="entry name" value="DNA/RNA_pol_sf"/>
</dbReference>
<dbReference type="PANTHER" id="PTHR32108">
    <property type="entry name" value="DNA-DIRECTED RNA POLYMERASE SUBUNIT ALPHA"/>
    <property type="match status" value="1"/>
</dbReference>
<dbReference type="EMBL" id="QJKJ01011992">
    <property type="protein sequence ID" value="RDX69713.1"/>
    <property type="molecule type" value="Genomic_DNA"/>
</dbReference>
<dbReference type="OrthoDB" id="101614at2759"/>
<proteinExistence type="predicted"/>
<dbReference type="SUPFAM" id="SSF50630">
    <property type="entry name" value="Acid proteases"/>
    <property type="match status" value="1"/>
</dbReference>
<dbReference type="CDD" id="cd00303">
    <property type="entry name" value="retropepsin_like"/>
    <property type="match status" value="1"/>
</dbReference>
<dbReference type="InterPro" id="IPR043128">
    <property type="entry name" value="Rev_trsase/Diguanyl_cyclase"/>
</dbReference>
<dbReference type="SUPFAM" id="SSF56672">
    <property type="entry name" value="DNA/RNA polymerases"/>
    <property type="match status" value="1"/>
</dbReference>
<name>A0A371EUM3_MUCPR</name>
<reference evidence="3" key="1">
    <citation type="submission" date="2018-05" db="EMBL/GenBank/DDBJ databases">
        <title>Draft genome of Mucuna pruriens seed.</title>
        <authorList>
            <person name="Nnadi N.E."/>
            <person name="Vos R."/>
            <person name="Hasami M.H."/>
            <person name="Devisetty U.K."/>
            <person name="Aguiy J.C."/>
        </authorList>
    </citation>
    <scope>NUCLEOTIDE SEQUENCE [LARGE SCALE GENOMIC DNA]</scope>
    <source>
        <strain evidence="3">JCA_2017</strain>
    </source>
</reference>
<dbReference type="Gene3D" id="3.10.10.10">
    <property type="entry name" value="HIV Type 1 Reverse Transcriptase, subunit A, domain 1"/>
    <property type="match status" value="1"/>
</dbReference>
<feature type="non-terminal residue" evidence="3">
    <location>
        <position position="1"/>
    </location>
</feature>
<evidence type="ECO:0000259" key="2">
    <source>
        <dbReference type="PROSITE" id="PS50174"/>
    </source>
</evidence>
<dbReference type="Proteomes" id="UP000257109">
    <property type="component" value="Unassembled WGS sequence"/>
</dbReference>
<evidence type="ECO:0000313" key="3">
    <source>
        <dbReference type="EMBL" id="RDX69713.1"/>
    </source>
</evidence>
<dbReference type="Gene3D" id="3.30.70.270">
    <property type="match status" value="1"/>
</dbReference>
<protein>
    <recommendedName>
        <fullName evidence="2">G-patch domain-containing protein</fullName>
    </recommendedName>
</protein>
<dbReference type="Pfam" id="PF00078">
    <property type="entry name" value="RVT_1"/>
    <property type="match status" value="1"/>
</dbReference>
<comment type="caution">
    <text evidence="3">The sequence shown here is derived from an EMBL/GenBank/DDBJ whole genome shotgun (WGS) entry which is preliminary data.</text>
</comment>
<keyword evidence="4" id="KW-1185">Reference proteome</keyword>
<sequence>MVTTFIDTLPTPYYEMIVGSVSSNFTDLFASGIGQASYARKATQEKRKVDTNAVIANTTAGYGQGKPLHIHIKEKPGAESPTPLYLLANTAGTSAAAGAKPPNRRNTPRTLDPIPVPYPELFKTLLEKKLITIVPLKPAKPPYSKSYDPNSRCEYHEGVIGHAIERISDEGWLVFQKKGPNVTTNPLPEHGNTMINFIEHNSAAQEEAVTSDPNKDSYKTMKVEEGAHQVQKPSTQVNTIGEEGNSRPKPLIICYDEVKQVKLPLVIPIPGPQYTNTHAIPWKYPEERAVPDPQEITNIARIGGVTRSGRIYAPEELWKKDDSHNRKKGKIGESPELPKEKEASEFLKFIRHNEYEMMDQLNKTPARISLLALLVNSEGHRQLLLKTLREAHVAKDISMEKFGGIVGSLTATHHISFSKDELPKEGSSHNLPLHVAVKCGEYVMARVLIDNGSSLNVMPKSTLNKLCSIGASLRASPIIVRAFDGSKREVMGEITLPIRIGPTTFQVDFQVMDINPVYSCLLGRPWIHKAGAVPSSLHQRVKFISEHRLVSVKGEEDLMISTPAPIEYVEGGEDALETSFQSLEIVETDHEQEGKGTASVAFNILRKAGYQPGKGLGRSLEGISEPVVLLENPGRVGLGFFNQSHPESKRTTKIATHLYQRFISGGMILPDQVAMIADQDPSKQEWIYLSSEELTNWESNTLPAPALQIIPLSTHDNNKILETDERGNLNYSDPDLGDETPALVELEGELEISDHVQPPKGSTEIINIGEKGSIKEVKIGRNLRANVKRQMVELLEEYSDVFAWSYHDMPGLDTSIVQHRLPIKPGATPVRQQLRRMKPEVALKIKEEEEKQWKAGFLAVAEYPQWVANIVPVPKKDGKVRMCVDYRDLNKASPKDNFPLPHIDTLVDNTACHQIFSFMDGFSGYNQIRMAPEDREKTTFTTTWGTFCY</sequence>
<evidence type="ECO:0000256" key="1">
    <source>
        <dbReference type="PROSITE-ProRule" id="PRU00023"/>
    </source>
</evidence>
<keyword evidence="1" id="KW-0040">ANK repeat</keyword>
<dbReference type="InterPro" id="IPR000467">
    <property type="entry name" value="G_patch_dom"/>
</dbReference>
<dbReference type="PROSITE" id="PS50088">
    <property type="entry name" value="ANK_REPEAT"/>
    <property type="match status" value="1"/>
</dbReference>
<dbReference type="CDD" id="cd01647">
    <property type="entry name" value="RT_LTR"/>
    <property type="match status" value="1"/>
</dbReference>
<dbReference type="InterPro" id="IPR002110">
    <property type="entry name" value="Ankyrin_rpt"/>
</dbReference>
<dbReference type="PROSITE" id="PS50174">
    <property type="entry name" value="G_PATCH"/>
    <property type="match status" value="1"/>
</dbReference>
<dbReference type="PANTHER" id="PTHR32108:SF9">
    <property type="entry name" value="REVERSE TRANSCRIPTASE RNASE H-LIKE DOMAIN-CONTAINING PROTEIN"/>
    <property type="match status" value="1"/>
</dbReference>